<dbReference type="Gene3D" id="3.40.50.1820">
    <property type="entry name" value="alpha/beta hydrolase"/>
    <property type="match status" value="1"/>
</dbReference>
<dbReference type="InterPro" id="IPR029058">
    <property type="entry name" value="AB_hydrolase_fold"/>
</dbReference>
<reference evidence="3 4" key="1">
    <citation type="submission" date="2013-04" db="EMBL/GenBank/DDBJ databases">
        <title>Oceanococcus atlanticus 22II-S10r2 Genome Sequencing.</title>
        <authorList>
            <person name="Lai Q."/>
            <person name="Li G."/>
            <person name="Shao Z."/>
        </authorList>
    </citation>
    <scope>NUCLEOTIDE SEQUENCE [LARGE SCALE GENOMIC DNA]</scope>
    <source>
        <strain evidence="3 4">22II-S10r2</strain>
    </source>
</reference>
<feature type="domain" description="AB hydrolase-1" evidence="2">
    <location>
        <begin position="388"/>
        <end position="626"/>
    </location>
</feature>
<comment type="similarity">
    <text evidence="1">Belongs to the AB hydrolase superfamily. FUS2 hydrolase family.</text>
</comment>
<dbReference type="SUPFAM" id="SSF53474">
    <property type="entry name" value="alpha/beta-Hydrolases"/>
    <property type="match status" value="1"/>
</dbReference>
<protein>
    <recommendedName>
        <fullName evidence="2">AB hydrolase-1 domain-containing protein</fullName>
    </recommendedName>
</protein>
<comment type="caution">
    <text evidence="3">The sequence shown here is derived from an EMBL/GenBank/DDBJ whole genome shotgun (WGS) entry which is preliminary data.</text>
</comment>
<evidence type="ECO:0000256" key="1">
    <source>
        <dbReference type="ARBA" id="ARBA00038115"/>
    </source>
</evidence>
<keyword evidence="4" id="KW-1185">Reference proteome</keyword>
<dbReference type="InterPro" id="IPR000073">
    <property type="entry name" value="AB_hydrolase_1"/>
</dbReference>
<evidence type="ECO:0000259" key="2">
    <source>
        <dbReference type="Pfam" id="PF12697"/>
    </source>
</evidence>
<evidence type="ECO:0000313" key="4">
    <source>
        <dbReference type="Proteomes" id="UP000192342"/>
    </source>
</evidence>
<accession>A0A1Y1SHK3</accession>
<evidence type="ECO:0000313" key="3">
    <source>
        <dbReference type="EMBL" id="ORE89068.1"/>
    </source>
</evidence>
<dbReference type="Pfam" id="PF12697">
    <property type="entry name" value="Abhydrolase_6"/>
    <property type="match status" value="1"/>
</dbReference>
<dbReference type="STRING" id="1317117.ATO7_04295"/>
<proteinExistence type="inferred from homology"/>
<dbReference type="Proteomes" id="UP000192342">
    <property type="component" value="Unassembled WGS sequence"/>
</dbReference>
<dbReference type="EMBL" id="AQQV01000001">
    <property type="protein sequence ID" value="ORE89068.1"/>
    <property type="molecule type" value="Genomic_DNA"/>
</dbReference>
<dbReference type="AlphaFoldDB" id="A0A1Y1SHK3"/>
<gene>
    <name evidence="3" type="ORF">ATO7_04295</name>
</gene>
<organism evidence="3 4">
    <name type="scientific">Oceanococcus atlanticus</name>
    <dbReference type="NCBI Taxonomy" id="1317117"/>
    <lineage>
        <taxon>Bacteria</taxon>
        <taxon>Pseudomonadati</taxon>
        <taxon>Pseudomonadota</taxon>
        <taxon>Gammaproteobacteria</taxon>
        <taxon>Chromatiales</taxon>
        <taxon>Oceanococcaceae</taxon>
        <taxon>Oceanococcus</taxon>
    </lineage>
</organism>
<sequence>MVAGTMLALAACSPDDNGLRTDEDFGPKPLFDPVVLPTNTSGAILPVPIDLLFGSETGQDDNPDNNADGTLSPAGSLAAIPGWGLVDGWSTTATLFTNLQGKVDAAQAANGVRIFDSARAQELIPGEDFEITLSPVSVLSPRLVVHWLKPLQESTRYLVGLTREIRSPAGAPAIPNELFDTLNSDTPFSQQTTSTLLAALNQQGRTDLIPVLDQLQSAFVAPVVGGLQQLSALAPNSRGEIARKDLILAWSFTTQSTTPTLKSIDAQASAQLIQAQPSGLTLAQILGSPSEPLPLPEANNPLVYVGAFNLPYYHQPGAENINTSVWQNDGVINAGAVHPGTGAPCEALLPPSSTTLCYPMPAQQSDELVPLILARPQGIAPDGGWPTVVFLHGITGDRSQMLGIAGALSAAGFVSVAIDQPLHGLPPGHPLRVPGTTERTFDADLDGDGTVDASGAYFINLTSPVTSRDNIRQSVSDQIHLVRSLGNLVLSADPNDVINTDRIHFLGHSLGGIVGTTLLGANDDIKAASLAMPGGGIGKLLDASETFGPVVAGGLEAAGVVKGTDTYEMFLRFAQLAVDPADPVNWAAAAADGRAVHMIEVVDDSVVPNTATENVIIPGLLSGTEPLARVMGLSTTDISPPVDPPTVLTGGQELIRISGGNHGSILQPTTANPADDPVFVEIQRQVANFLASDGACLPLGGNCPQAAN</sequence>
<name>A0A1Y1SHK3_9GAMM</name>
<dbReference type="InterPro" id="IPR050261">
    <property type="entry name" value="FrsA_esterase"/>
</dbReference>
<dbReference type="PANTHER" id="PTHR22946">
    <property type="entry name" value="DIENELACTONE HYDROLASE DOMAIN-CONTAINING PROTEIN-RELATED"/>
    <property type="match status" value="1"/>
</dbReference>